<dbReference type="AlphaFoldDB" id="A0A0B7ACS4"/>
<reference evidence="1" key="1">
    <citation type="submission" date="2014-12" db="EMBL/GenBank/DDBJ databases">
        <title>Insight into the proteome of Arion vulgaris.</title>
        <authorList>
            <person name="Aradska J."/>
            <person name="Bulat T."/>
            <person name="Smidak R."/>
            <person name="Sarate P."/>
            <person name="Gangsoo J."/>
            <person name="Sialana F."/>
            <person name="Bilban M."/>
            <person name="Lubec G."/>
        </authorList>
    </citation>
    <scope>NUCLEOTIDE SEQUENCE</scope>
    <source>
        <tissue evidence="1">Skin</tissue>
    </source>
</reference>
<name>A0A0B7ACS4_9EUPU</name>
<dbReference type="EMBL" id="HACG01031959">
    <property type="protein sequence ID" value="CEK78824.1"/>
    <property type="molecule type" value="Transcribed_RNA"/>
</dbReference>
<feature type="non-terminal residue" evidence="1">
    <location>
        <position position="1"/>
    </location>
</feature>
<protein>
    <submittedName>
        <fullName evidence="1">Uncharacterized protein</fullName>
    </submittedName>
</protein>
<sequence>KLSYTTDGHSLLYLPHRKYILQMVQFEKQITISFIEYCSCCRKSYKVTCSFPTQSMHNSMSNTTYHTPVCELTTFH</sequence>
<accession>A0A0B7ACS4</accession>
<proteinExistence type="predicted"/>
<feature type="non-terminal residue" evidence="1">
    <location>
        <position position="76"/>
    </location>
</feature>
<evidence type="ECO:0000313" key="1">
    <source>
        <dbReference type="EMBL" id="CEK78824.1"/>
    </source>
</evidence>
<gene>
    <name evidence="1" type="primary">ORF112077</name>
</gene>
<organism evidence="1">
    <name type="scientific">Arion vulgaris</name>
    <dbReference type="NCBI Taxonomy" id="1028688"/>
    <lineage>
        <taxon>Eukaryota</taxon>
        <taxon>Metazoa</taxon>
        <taxon>Spiralia</taxon>
        <taxon>Lophotrochozoa</taxon>
        <taxon>Mollusca</taxon>
        <taxon>Gastropoda</taxon>
        <taxon>Heterobranchia</taxon>
        <taxon>Euthyneura</taxon>
        <taxon>Panpulmonata</taxon>
        <taxon>Eupulmonata</taxon>
        <taxon>Stylommatophora</taxon>
        <taxon>Helicina</taxon>
        <taxon>Arionoidea</taxon>
        <taxon>Arionidae</taxon>
        <taxon>Arion</taxon>
    </lineage>
</organism>